<feature type="region of interest" description="Disordered" evidence="1">
    <location>
        <begin position="109"/>
        <end position="173"/>
    </location>
</feature>
<evidence type="ECO:0000256" key="1">
    <source>
        <dbReference type="SAM" id="MobiDB-lite"/>
    </source>
</evidence>
<reference evidence="3" key="1">
    <citation type="submission" date="2017-01" db="EMBL/GenBank/DDBJ databases">
        <title>Comparative genomics of anhydrobiosis in the tardigrade Hypsibius dujardini.</title>
        <authorList>
            <person name="Yoshida Y."/>
            <person name="Koutsovoulos G."/>
            <person name="Laetsch D."/>
            <person name="Stevens L."/>
            <person name="Kumar S."/>
            <person name="Horikawa D."/>
            <person name="Ishino K."/>
            <person name="Komine S."/>
            <person name="Tomita M."/>
            <person name="Blaxter M."/>
            <person name="Arakawa K."/>
        </authorList>
    </citation>
    <scope>NUCLEOTIDE SEQUENCE [LARGE SCALE GENOMIC DNA]</scope>
    <source>
        <strain evidence="3">Z151</strain>
    </source>
</reference>
<evidence type="ECO:0000313" key="3">
    <source>
        <dbReference type="Proteomes" id="UP000192578"/>
    </source>
</evidence>
<dbReference type="Proteomes" id="UP000192578">
    <property type="component" value="Unassembled WGS sequence"/>
</dbReference>
<sequence>MEPSPSDTPSDLPFTELSKHRLIPVADLRSELSLFSDLPHKDPIAFSRCWGGEVGAHIPRYGSQFRSTCLQMDDITPAAILTPHFSKVVEELIAKAVLETVDLDTEDAADHSVYTTDDDDDDDEDEDDDDDDAIDPFLAFHNRLMHSDSDDDSEDSIPDLAGTDGGDSIEPPP</sequence>
<feature type="compositionally biased region" description="Acidic residues" evidence="1">
    <location>
        <begin position="116"/>
        <end position="134"/>
    </location>
</feature>
<protein>
    <submittedName>
        <fullName evidence="2">Uncharacterized protein</fullName>
    </submittedName>
</protein>
<proteinExistence type="predicted"/>
<name>A0A1W0WK48_HYPEX</name>
<organism evidence="2 3">
    <name type="scientific">Hypsibius exemplaris</name>
    <name type="common">Freshwater tardigrade</name>
    <dbReference type="NCBI Taxonomy" id="2072580"/>
    <lineage>
        <taxon>Eukaryota</taxon>
        <taxon>Metazoa</taxon>
        <taxon>Ecdysozoa</taxon>
        <taxon>Tardigrada</taxon>
        <taxon>Eutardigrada</taxon>
        <taxon>Parachela</taxon>
        <taxon>Hypsibioidea</taxon>
        <taxon>Hypsibiidae</taxon>
        <taxon>Hypsibius</taxon>
    </lineage>
</organism>
<dbReference type="EMBL" id="MTYJ01000087">
    <property type="protein sequence ID" value="OQV15574.1"/>
    <property type="molecule type" value="Genomic_DNA"/>
</dbReference>
<gene>
    <name evidence="2" type="ORF">BV898_10292</name>
</gene>
<accession>A0A1W0WK48</accession>
<dbReference type="AlphaFoldDB" id="A0A1W0WK48"/>
<comment type="caution">
    <text evidence="2">The sequence shown here is derived from an EMBL/GenBank/DDBJ whole genome shotgun (WGS) entry which is preliminary data.</text>
</comment>
<evidence type="ECO:0000313" key="2">
    <source>
        <dbReference type="EMBL" id="OQV15574.1"/>
    </source>
</evidence>
<keyword evidence="3" id="KW-1185">Reference proteome</keyword>